<dbReference type="AlphaFoldDB" id="A0AAE1D9B9"/>
<accession>A0AAE1D9B9</accession>
<evidence type="ECO:0000313" key="2">
    <source>
        <dbReference type="EMBL" id="KAK3762299.1"/>
    </source>
</evidence>
<evidence type="ECO:0000256" key="1">
    <source>
        <dbReference type="SAM" id="MobiDB-lite"/>
    </source>
</evidence>
<organism evidence="2 3">
    <name type="scientific">Elysia crispata</name>
    <name type="common">lettuce slug</name>
    <dbReference type="NCBI Taxonomy" id="231223"/>
    <lineage>
        <taxon>Eukaryota</taxon>
        <taxon>Metazoa</taxon>
        <taxon>Spiralia</taxon>
        <taxon>Lophotrochozoa</taxon>
        <taxon>Mollusca</taxon>
        <taxon>Gastropoda</taxon>
        <taxon>Heterobranchia</taxon>
        <taxon>Euthyneura</taxon>
        <taxon>Panpulmonata</taxon>
        <taxon>Sacoglossa</taxon>
        <taxon>Placobranchoidea</taxon>
        <taxon>Plakobranchidae</taxon>
        <taxon>Elysia</taxon>
    </lineage>
</organism>
<comment type="caution">
    <text evidence="2">The sequence shown here is derived from an EMBL/GenBank/DDBJ whole genome shotgun (WGS) entry which is preliminary data.</text>
</comment>
<reference evidence="2" key="1">
    <citation type="journal article" date="2023" name="G3 (Bethesda)">
        <title>A reference genome for the long-term kleptoplast-retaining sea slug Elysia crispata morphotype clarki.</title>
        <authorList>
            <person name="Eastman K.E."/>
            <person name="Pendleton A.L."/>
            <person name="Shaikh M.A."/>
            <person name="Suttiyut T."/>
            <person name="Ogas R."/>
            <person name="Tomko P."/>
            <person name="Gavelis G."/>
            <person name="Widhalm J.R."/>
            <person name="Wisecaver J.H."/>
        </authorList>
    </citation>
    <scope>NUCLEOTIDE SEQUENCE</scope>
    <source>
        <strain evidence="2">ECLA1</strain>
    </source>
</reference>
<gene>
    <name evidence="2" type="ORF">RRG08_006044</name>
</gene>
<proteinExistence type="predicted"/>
<dbReference type="EMBL" id="JAWDGP010004725">
    <property type="protein sequence ID" value="KAK3762299.1"/>
    <property type="molecule type" value="Genomic_DNA"/>
</dbReference>
<feature type="region of interest" description="Disordered" evidence="1">
    <location>
        <begin position="1"/>
        <end position="25"/>
    </location>
</feature>
<keyword evidence="3" id="KW-1185">Reference proteome</keyword>
<evidence type="ECO:0000313" key="3">
    <source>
        <dbReference type="Proteomes" id="UP001283361"/>
    </source>
</evidence>
<name>A0AAE1D9B9_9GAST</name>
<sequence length="82" mass="9459">MLKQRSPERYSLLQQGHPRDSQVSSTLTRLTRVRLVATDVDTRTATFRWWREDNVSFTSLAHSSELSLNPKASCYEVSLFKA</sequence>
<dbReference type="Proteomes" id="UP001283361">
    <property type="component" value="Unassembled WGS sequence"/>
</dbReference>
<protein>
    <submittedName>
        <fullName evidence="2">Uncharacterized protein</fullName>
    </submittedName>
</protein>